<dbReference type="SFLD" id="SFLDF00288">
    <property type="entry name" value="HemN-like__clustered_with_nucl"/>
    <property type="match status" value="1"/>
</dbReference>
<evidence type="ECO:0000259" key="11">
    <source>
        <dbReference type="PROSITE" id="PS51918"/>
    </source>
</evidence>
<dbReference type="SUPFAM" id="SSF102114">
    <property type="entry name" value="Radical SAM enzymes"/>
    <property type="match status" value="1"/>
</dbReference>
<evidence type="ECO:0000256" key="2">
    <source>
        <dbReference type="ARBA" id="ARBA00006100"/>
    </source>
</evidence>
<comment type="function">
    <text evidence="10">Probably acts as a heme chaperone, transferring heme to an unknown acceptor. Binds one molecule of heme per monomer, possibly covalently. Binds 1 [4Fe-4S] cluster. The cluster is coordinated with 3 cysteines and an exchangeable S-adenosyl-L-methionine.</text>
</comment>
<dbReference type="GO" id="GO:0006779">
    <property type="term" value="P:porphyrin-containing compound biosynthetic process"/>
    <property type="evidence" value="ECO:0007669"/>
    <property type="project" value="InterPro"/>
</dbReference>
<dbReference type="InterPro" id="IPR007197">
    <property type="entry name" value="rSAM"/>
</dbReference>
<dbReference type="PANTHER" id="PTHR13932">
    <property type="entry name" value="COPROPORPHYRINIGEN III OXIDASE"/>
    <property type="match status" value="1"/>
</dbReference>
<name>A0A4D6XRR0_9GAMM</name>
<dbReference type="SFLD" id="SFLDG01065">
    <property type="entry name" value="anaerobic_coproporphyrinogen-I"/>
    <property type="match status" value="1"/>
</dbReference>
<evidence type="ECO:0000313" key="12">
    <source>
        <dbReference type="EMBL" id="QCI19546.1"/>
    </source>
</evidence>
<dbReference type="InterPro" id="IPR006638">
    <property type="entry name" value="Elp3/MiaA/NifB-like_rSAM"/>
</dbReference>
<evidence type="ECO:0000313" key="13">
    <source>
        <dbReference type="Proteomes" id="UP000298677"/>
    </source>
</evidence>
<dbReference type="InterPro" id="IPR034505">
    <property type="entry name" value="Coproporphyrinogen-III_oxidase"/>
</dbReference>
<comment type="subcellular location">
    <subcellularLocation>
        <location evidence="10">Cytoplasm</location>
    </subcellularLocation>
</comment>
<keyword evidence="6 10" id="KW-0479">Metal-binding</keyword>
<evidence type="ECO:0000256" key="4">
    <source>
        <dbReference type="ARBA" id="ARBA00022617"/>
    </source>
</evidence>
<evidence type="ECO:0000256" key="9">
    <source>
        <dbReference type="ARBA" id="ARBA00023186"/>
    </source>
</evidence>
<dbReference type="RefSeq" id="WP_158342089.1">
    <property type="nucleotide sequence ID" value="NZ_CP033012.1"/>
</dbReference>
<protein>
    <recommendedName>
        <fullName evidence="3 10">Heme chaperone HemW</fullName>
    </recommendedName>
</protein>
<dbReference type="PANTHER" id="PTHR13932:SF5">
    <property type="entry name" value="RADICAL S-ADENOSYL METHIONINE DOMAIN-CONTAINING PROTEIN 1, MITOCHONDRIAL"/>
    <property type="match status" value="1"/>
</dbReference>
<accession>A0A4D6XRR0</accession>
<dbReference type="InterPro" id="IPR058240">
    <property type="entry name" value="rSAM_sf"/>
</dbReference>
<dbReference type="GO" id="GO:0046872">
    <property type="term" value="F:metal ion binding"/>
    <property type="evidence" value="ECO:0007669"/>
    <property type="project" value="UniProtKB-UniRule"/>
</dbReference>
<dbReference type="GO" id="GO:0051539">
    <property type="term" value="F:4 iron, 4 sulfur cluster binding"/>
    <property type="evidence" value="ECO:0007669"/>
    <property type="project" value="UniProtKB-UniRule"/>
</dbReference>
<keyword evidence="13" id="KW-1185">Reference proteome</keyword>
<sequence length="378" mass="44440">MKKLPNLSLYIHIPWCSRKCYYCDFNSYQIKKKIPQKKYIENLLNDLDKDLLIINNRKIKSIFIGGGTPSLFDPEIIEYLICHVKKKLQVSKTAEVTIESNPNTIELKKINQFIKIGINRFSIGIQTFNTKILKSLGREYSRSQVQDLLYNISNIQNINFNIDIMHNLPGQSYNNAIYDLKKIILINPSHISWYELTIEPNTIFFYKKPKNIPNERTNLKILKKGKYMLEKAGYSQYEISSFAKPGFQCIHNKNYWDFNDYIGIGCGAHGKITQINGDIIRTIKNKNIDMFMKGLYLKKKYKIKERDLPIEYFINKFRLLNPIKKICFSSKTNIPYVNIENKIKIAVNQGYLLETQFYWTITKKGINFMNNLLEIFLN</sequence>
<dbReference type="SFLD" id="SFLDS00029">
    <property type="entry name" value="Radical_SAM"/>
    <property type="match status" value="1"/>
</dbReference>
<evidence type="ECO:0000256" key="6">
    <source>
        <dbReference type="ARBA" id="ARBA00022723"/>
    </source>
</evidence>
<dbReference type="PROSITE" id="PS51918">
    <property type="entry name" value="RADICAL_SAM"/>
    <property type="match status" value="1"/>
</dbReference>
<dbReference type="OrthoDB" id="9808022at2"/>
<dbReference type="Pfam" id="PF04055">
    <property type="entry name" value="Radical_SAM"/>
    <property type="match status" value="1"/>
</dbReference>
<dbReference type="Proteomes" id="UP000298677">
    <property type="component" value="Chromosome"/>
</dbReference>
<keyword evidence="9 10" id="KW-0143">Chaperone</keyword>
<dbReference type="InterPro" id="IPR004559">
    <property type="entry name" value="HemW-like"/>
</dbReference>
<feature type="domain" description="Radical SAM core" evidence="11">
    <location>
        <begin position="1"/>
        <end position="238"/>
    </location>
</feature>
<dbReference type="EMBL" id="CP033012">
    <property type="protein sequence ID" value="QCI19546.1"/>
    <property type="molecule type" value="Genomic_DNA"/>
</dbReference>
<gene>
    <name evidence="12" type="primary">hemW</name>
    <name evidence="12" type="ORF">D9V65_02245</name>
</gene>
<evidence type="ECO:0000256" key="7">
    <source>
        <dbReference type="ARBA" id="ARBA00023004"/>
    </source>
</evidence>
<dbReference type="InterPro" id="IPR013785">
    <property type="entry name" value="Aldolase_TIM"/>
</dbReference>
<keyword evidence="7 10" id="KW-0408">Iron</keyword>
<dbReference type="AlphaFoldDB" id="A0A4D6XRR0"/>
<evidence type="ECO:0000256" key="8">
    <source>
        <dbReference type="ARBA" id="ARBA00023014"/>
    </source>
</evidence>
<comment type="cofactor">
    <cofactor evidence="1">
        <name>[4Fe-4S] cluster</name>
        <dbReference type="ChEBI" id="CHEBI:49883"/>
    </cofactor>
</comment>
<comment type="similarity">
    <text evidence="2">Belongs to the anaerobic coproporphyrinogen-III oxidase family. HemW subfamily.</text>
</comment>
<reference evidence="12 13" key="1">
    <citation type="submission" date="2018-10" db="EMBL/GenBank/DDBJ databases">
        <title>Comparative functional genomics of the obligate endosymbiont Buchnera aphidicola.</title>
        <authorList>
            <person name="Chong R.A."/>
        </authorList>
    </citation>
    <scope>NUCLEOTIDE SEQUENCE [LARGE SCALE GENOMIC DNA]</scope>
    <source>
        <strain evidence="12 13">Aoe</strain>
    </source>
</reference>
<dbReference type="GO" id="GO:0005737">
    <property type="term" value="C:cytoplasm"/>
    <property type="evidence" value="ECO:0007669"/>
    <property type="project" value="UniProtKB-SubCell"/>
</dbReference>
<evidence type="ECO:0000256" key="3">
    <source>
        <dbReference type="ARBA" id="ARBA00017228"/>
    </source>
</evidence>
<keyword evidence="10" id="KW-0963">Cytoplasm</keyword>
<keyword evidence="10" id="KW-0004">4Fe-4S</keyword>
<dbReference type="Gene3D" id="3.20.20.70">
    <property type="entry name" value="Aldolase class I"/>
    <property type="match status" value="1"/>
</dbReference>
<evidence type="ECO:0000256" key="5">
    <source>
        <dbReference type="ARBA" id="ARBA00022691"/>
    </source>
</evidence>
<keyword evidence="8 10" id="KW-0411">Iron-sulfur</keyword>
<dbReference type="SFLD" id="SFLDF00562">
    <property type="entry name" value="HemN-like__clustered_with_heat"/>
    <property type="match status" value="1"/>
</dbReference>
<evidence type="ECO:0000256" key="1">
    <source>
        <dbReference type="ARBA" id="ARBA00001966"/>
    </source>
</evidence>
<dbReference type="NCBIfam" id="TIGR00539">
    <property type="entry name" value="hemN_rel"/>
    <property type="match status" value="1"/>
</dbReference>
<organism evidence="12 13">
    <name type="scientific">Buchnera aphidicola</name>
    <name type="common">Anoecia oenotherae</name>
    <dbReference type="NCBI Taxonomy" id="1241833"/>
    <lineage>
        <taxon>Bacteria</taxon>
        <taxon>Pseudomonadati</taxon>
        <taxon>Pseudomonadota</taxon>
        <taxon>Gammaproteobacteria</taxon>
        <taxon>Enterobacterales</taxon>
        <taxon>Erwiniaceae</taxon>
        <taxon>Buchnera</taxon>
    </lineage>
</organism>
<dbReference type="SMART" id="SM00729">
    <property type="entry name" value="Elp3"/>
    <property type="match status" value="1"/>
</dbReference>
<keyword evidence="5 10" id="KW-0949">S-adenosyl-L-methionine</keyword>
<dbReference type="GO" id="GO:0004109">
    <property type="term" value="F:coproporphyrinogen oxidase activity"/>
    <property type="evidence" value="ECO:0007669"/>
    <property type="project" value="InterPro"/>
</dbReference>
<dbReference type="CDD" id="cd01335">
    <property type="entry name" value="Radical_SAM"/>
    <property type="match status" value="1"/>
</dbReference>
<evidence type="ECO:0000256" key="10">
    <source>
        <dbReference type="RuleBase" id="RU364116"/>
    </source>
</evidence>
<proteinExistence type="inferred from homology"/>
<keyword evidence="4 10" id="KW-0349">Heme</keyword>